<name>A0A918WE49_9ACTN</name>
<reference evidence="2" key="1">
    <citation type="journal article" date="2014" name="Int. J. Syst. Evol. Microbiol.">
        <title>Complete genome sequence of Corynebacterium casei LMG S-19264T (=DSM 44701T), isolated from a smear-ripened cheese.</title>
        <authorList>
            <consortium name="US DOE Joint Genome Institute (JGI-PGF)"/>
            <person name="Walter F."/>
            <person name="Albersmeier A."/>
            <person name="Kalinowski J."/>
            <person name="Ruckert C."/>
        </authorList>
    </citation>
    <scope>NUCLEOTIDE SEQUENCE</scope>
    <source>
        <strain evidence="2">JCM 4518</strain>
    </source>
</reference>
<feature type="region of interest" description="Disordered" evidence="1">
    <location>
        <begin position="1"/>
        <end position="28"/>
    </location>
</feature>
<gene>
    <name evidence="2" type="ORF">GCM10010305_60110</name>
</gene>
<keyword evidence="3" id="KW-1185">Reference proteome</keyword>
<proteinExistence type="predicted"/>
<accession>A0A918WE49</accession>
<evidence type="ECO:0000256" key="1">
    <source>
        <dbReference type="SAM" id="MobiDB-lite"/>
    </source>
</evidence>
<sequence>MPEGNPHRLPSGQPDSRCLPGRQTDLPPPLITVNDLQAPRHPCFPAPNDQLPTANVHSAAQSVAAAAVTSTAHLCARTAADGVSRYLNHAADRKEG</sequence>
<reference evidence="2" key="2">
    <citation type="submission" date="2020-09" db="EMBL/GenBank/DDBJ databases">
        <authorList>
            <person name="Sun Q."/>
            <person name="Ohkuma M."/>
        </authorList>
    </citation>
    <scope>NUCLEOTIDE SEQUENCE</scope>
    <source>
        <strain evidence="2">JCM 4518</strain>
    </source>
</reference>
<dbReference type="EMBL" id="BMUL01000025">
    <property type="protein sequence ID" value="GHB09138.1"/>
    <property type="molecule type" value="Genomic_DNA"/>
</dbReference>
<evidence type="ECO:0000313" key="2">
    <source>
        <dbReference type="EMBL" id="GHB09138.1"/>
    </source>
</evidence>
<dbReference type="Proteomes" id="UP000644020">
    <property type="component" value="Unassembled WGS sequence"/>
</dbReference>
<evidence type="ECO:0000313" key="3">
    <source>
        <dbReference type="Proteomes" id="UP000644020"/>
    </source>
</evidence>
<organism evidence="2 3">
    <name type="scientific">Streptomyces termitum</name>
    <dbReference type="NCBI Taxonomy" id="67368"/>
    <lineage>
        <taxon>Bacteria</taxon>
        <taxon>Bacillati</taxon>
        <taxon>Actinomycetota</taxon>
        <taxon>Actinomycetes</taxon>
        <taxon>Kitasatosporales</taxon>
        <taxon>Streptomycetaceae</taxon>
        <taxon>Streptomyces</taxon>
    </lineage>
</organism>
<dbReference type="AlphaFoldDB" id="A0A918WE49"/>
<comment type="caution">
    <text evidence="2">The sequence shown here is derived from an EMBL/GenBank/DDBJ whole genome shotgun (WGS) entry which is preliminary data.</text>
</comment>
<protein>
    <submittedName>
        <fullName evidence="2">Uncharacterized protein</fullName>
    </submittedName>
</protein>